<dbReference type="EMBL" id="WSZI01000014">
    <property type="protein sequence ID" value="MWN21460.1"/>
    <property type="molecule type" value="Genomic_DNA"/>
</dbReference>
<sequence>MAEQTEQLDETIQLLSDLLQSGQDSEFIESFEALHDFEMAQVYAATSNSRSFPKYWASFSWR</sequence>
<reference evidence="1 2" key="1">
    <citation type="submission" date="2019-12" db="EMBL/GenBank/DDBJ databases">
        <title>Complete genome sequence of Leuconostoc lactis strain AVN1 provides insights into metabolic potential.</title>
        <authorList>
            <person name="Besrour N."/>
            <person name="Najjari A."/>
            <person name="Fhoula I."/>
            <person name="Jaballah S."/>
            <person name="Klibi N."/>
            <person name="Ouzari H.I."/>
        </authorList>
    </citation>
    <scope>NUCLEOTIDE SEQUENCE [LARGE SCALE GENOMIC DNA]</scope>
    <source>
        <strain evidence="1 2">AVN1</strain>
    </source>
</reference>
<comment type="caution">
    <text evidence="1">The sequence shown here is derived from an EMBL/GenBank/DDBJ whole genome shotgun (WGS) entry which is preliminary data.</text>
</comment>
<protein>
    <submittedName>
        <fullName evidence="1">Uncharacterized protein</fullName>
    </submittedName>
</protein>
<dbReference type="InterPro" id="IPR038076">
    <property type="entry name" value="MgtE_N_sf"/>
</dbReference>
<dbReference type="AlphaFoldDB" id="A0A6L7AAH5"/>
<dbReference type="Gene3D" id="1.25.60.10">
    <property type="entry name" value="MgtE N-terminal domain-like"/>
    <property type="match status" value="1"/>
</dbReference>
<dbReference type="Proteomes" id="UP000478636">
    <property type="component" value="Unassembled WGS sequence"/>
</dbReference>
<evidence type="ECO:0000313" key="2">
    <source>
        <dbReference type="Proteomes" id="UP000478636"/>
    </source>
</evidence>
<gene>
    <name evidence="1" type="ORF">GQS40_08405</name>
</gene>
<name>A0A6L7AAH5_LEULA</name>
<evidence type="ECO:0000313" key="1">
    <source>
        <dbReference type="EMBL" id="MWN21460.1"/>
    </source>
</evidence>
<proteinExistence type="predicted"/>
<organism evidence="1 2">
    <name type="scientific">Leuconostoc lactis</name>
    <dbReference type="NCBI Taxonomy" id="1246"/>
    <lineage>
        <taxon>Bacteria</taxon>
        <taxon>Bacillati</taxon>
        <taxon>Bacillota</taxon>
        <taxon>Bacilli</taxon>
        <taxon>Lactobacillales</taxon>
        <taxon>Lactobacillaceae</taxon>
        <taxon>Leuconostoc</taxon>
    </lineage>
</organism>
<accession>A0A6L7AAH5</accession>